<organism evidence="2 3">
    <name type="scientific">Wickerhamomyces mucosus</name>
    <dbReference type="NCBI Taxonomy" id="1378264"/>
    <lineage>
        <taxon>Eukaryota</taxon>
        <taxon>Fungi</taxon>
        <taxon>Dikarya</taxon>
        <taxon>Ascomycota</taxon>
        <taxon>Saccharomycotina</taxon>
        <taxon>Saccharomycetes</taxon>
        <taxon>Phaffomycetales</taxon>
        <taxon>Wickerhamomycetaceae</taxon>
        <taxon>Wickerhamomyces</taxon>
    </lineage>
</organism>
<comment type="caution">
    <text evidence="2">The sequence shown here is derived from an EMBL/GenBank/DDBJ whole genome shotgun (WGS) entry which is preliminary data.</text>
</comment>
<evidence type="ECO:0000313" key="2">
    <source>
        <dbReference type="EMBL" id="KAH3677135.1"/>
    </source>
</evidence>
<reference evidence="2" key="1">
    <citation type="journal article" date="2021" name="Open Biol.">
        <title>Shared evolutionary footprints suggest mitochondrial oxidative damage underlies multiple complex I losses in fungi.</title>
        <authorList>
            <person name="Schikora-Tamarit M.A."/>
            <person name="Marcet-Houben M."/>
            <person name="Nosek J."/>
            <person name="Gabaldon T."/>
        </authorList>
    </citation>
    <scope>NUCLEOTIDE SEQUENCE</scope>
    <source>
        <strain evidence="2">CBS6341</strain>
    </source>
</reference>
<feature type="transmembrane region" description="Helical" evidence="1">
    <location>
        <begin position="31"/>
        <end position="50"/>
    </location>
</feature>
<evidence type="ECO:0000313" key="3">
    <source>
        <dbReference type="Proteomes" id="UP000769528"/>
    </source>
</evidence>
<name>A0A9P8TFX2_9ASCO</name>
<keyword evidence="1" id="KW-1133">Transmembrane helix</keyword>
<dbReference type="EMBL" id="JAEUBF010000550">
    <property type="protein sequence ID" value="KAH3677135.1"/>
    <property type="molecule type" value="Genomic_DNA"/>
</dbReference>
<proteinExistence type="predicted"/>
<keyword evidence="3" id="KW-1185">Reference proteome</keyword>
<accession>A0A9P8TFX2</accession>
<sequence>MVLFLVTGDVDLEGVFVVGDLISVGEDFNPLGVITLFGGVFLVTGVKVVFVEVERVLDGVFKGDSFRMIFLIIGVKCVDGSDGNVDVACVIIFQLNRHPPLKLISSFSSLNKINALIDSECPQV</sequence>
<protein>
    <submittedName>
        <fullName evidence="2">Uncharacterized protein</fullName>
    </submittedName>
</protein>
<reference evidence="2" key="2">
    <citation type="submission" date="2021-01" db="EMBL/GenBank/DDBJ databases">
        <authorList>
            <person name="Schikora-Tamarit M.A."/>
        </authorList>
    </citation>
    <scope>NUCLEOTIDE SEQUENCE</scope>
    <source>
        <strain evidence="2">CBS6341</strain>
    </source>
</reference>
<dbReference type="AlphaFoldDB" id="A0A9P8TFX2"/>
<keyword evidence="1" id="KW-0472">Membrane</keyword>
<dbReference type="Proteomes" id="UP000769528">
    <property type="component" value="Unassembled WGS sequence"/>
</dbReference>
<keyword evidence="1" id="KW-0812">Transmembrane</keyword>
<evidence type="ECO:0000256" key="1">
    <source>
        <dbReference type="SAM" id="Phobius"/>
    </source>
</evidence>
<gene>
    <name evidence="2" type="ORF">WICMUC_001890</name>
</gene>